<gene>
    <name evidence="1" type="primary">ORF110338</name>
</gene>
<dbReference type="EMBL" id="HACG01031597">
    <property type="protein sequence ID" value="CEK78462.1"/>
    <property type="molecule type" value="Transcribed_RNA"/>
</dbReference>
<proteinExistence type="predicted"/>
<name>A0A0B7ACV9_9EUPU</name>
<evidence type="ECO:0000313" key="1">
    <source>
        <dbReference type="EMBL" id="CEK78462.1"/>
    </source>
</evidence>
<reference evidence="1" key="1">
    <citation type="submission" date="2014-12" db="EMBL/GenBank/DDBJ databases">
        <title>Insight into the proteome of Arion vulgaris.</title>
        <authorList>
            <person name="Aradska J."/>
            <person name="Bulat T."/>
            <person name="Smidak R."/>
            <person name="Sarate P."/>
            <person name="Gangsoo J."/>
            <person name="Sialana F."/>
            <person name="Bilban M."/>
            <person name="Lubec G."/>
        </authorList>
    </citation>
    <scope>NUCLEOTIDE SEQUENCE</scope>
    <source>
        <tissue evidence="1">Skin</tissue>
    </source>
</reference>
<sequence length="123" mass="13814">INLTAPQPTCKLTITSLPNRWTISIYSAVELKLECNTSGVDKLRVPSWNHVDIFDVRLLKESSIVYKIMLHLRQYRPATYNFEVKATLGGADSPASVILKVYNPPQFLFPFYTIAVIETASPG</sequence>
<feature type="non-terminal residue" evidence="1">
    <location>
        <position position="1"/>
    </location>
</feature>
<dbReference type="AlphaFoldDB" id="A0A0B7ACV9"/>
<protein>
    <submittedName>
        <fullName evidence="1">Uncharacterized protein</fullName>
    </submittedName>
</protein>
<accession>A0A0B7ACV9</accession>
<feature type="non-terminal residue" evidence="1">
    <location>
        <position position="123"/>
    </location>
</feature>
<organism evidence="1">
    <name type="scientific">Arion vulgaris</name>
    <dbReference type="NCBI Taxonomy" id="1028688"/>
    <lineage>
        <taxon>Eukaryota</taxon>
        <taxon>Metazoa</taxon>
        <taxon>Spiralia</taxon>
        <taxon>Lophotrochozoa</taxon>
        <taxon>Mollusca</taxon>
        <taxon>Gastropoda</taxon>
        <taxon>Heterobranchia</taxon>
        <taxon>Euthyneura</taxon>
        <taxon>Panpulmonata</taxon>
        <taxon>Eupulmonata</taxon>
        <taxon>Stylommatophora</taxon>
        <taxon>Helicina</taxon>
        <taxon>Arionoidea</taxon>
        <taxon>Arionidae</taxon>
        <taxon>Arion</taxon>
    </lineage>
</organism>